<dbReference type="PANTHER" id="PTHR42738:SF7">
    <property type="entry name" value="HYDROXYMETHYLGLUTARYL-COA LYASE"/>
    <property type="match status" value="1"/>
</dbReference>
<accession>A0AAE9ZC41</accession>
<dbReference type="GO" id="GO:0004419">
    <property type="term" value="F:hydroxymethylglutaryl-CoA lyase activity"/>
    <property type="evidence" value="ECO:0007669"/>
    <property type="project" value="TreeGrafter"/>
</dbReference>
<evidence type="ECO:0000259" key="6">
    <source>
        <dbReference type="PROSITE" id="PS50991"/>
    </source>
</evidence>
<dbReference type="Proteomes" id="UP001214043">
    <property type="component" value="Chromosome"/>
</dbReference>
<dbReference type="RefSeq" id="WP_274491905.1">
    <property type="nucleotide sequence ID" value="NZ_CP118166.1"/>
</dbReference>
<dbReference type="EMBL" id="CP118166">
    <property type="protein sequence ID" value="WDI30112.1"/>
    <property type="molecule type" value="Genomic_DNA"/>
</dbReference>
<dbReference type="AlphaFoldDB" id="A0AAE9ZC41"/>
<gene>
    <name evidence="7" type="ORF">PUV54_09090</name>
</gene>
<dbReference type="PANTHER" id="PTHR42738">
    <property type="entry name" value="HYDROXYMETHYLGLUTARYL-COA LYASE"/>
    <property type="match status" value="1"/>
</dbReference>
<evidence type="ECO:0000256" key="4">
    <source>
        <dbReference type="ARBA" id="ARBA00023239"/>
    </source>
</evidence>
<dbReference type="GO" id="GO:0046872">
    <property type="term" value="F:metal ion binding"/>
    <property type="evidence" value="ECO:0007669"/>
    <property type="project" value="UniProtKB-KW"/>
</dbReference>
<keyword evidence="8" id="KW-1185">Reference proteome</keyword>
<organism evidence="7 8">
    <name type="scientific">Hyphococcus flavus</name>
    <dbReference type="NCBI Taxonomy" id="1866326"/>
    <lineage>
        <taxon>Bacteria</taxon>
        <taxon>Pseudomonadati</taxon>
        <taxon>Pseudomonadota</taxon>
        <taxon>Alphaproteobacteria</taxon>
        <taxon>Parvularculales</taxon>
        <taxon>Parvularculaceae</taxon>
        <taxon>Hyphococcus</taxon>
    </lineage>
</organism>
<dbReference type="Pfam" id="PF00682">
    <property type="entry name" value="HMGL-like"/>
    <property type="match status" value="1"/>
</dbReference>
<keyword evidence="2 5" id="KW-0808">Transferase</keyword>
<reference evidence="7" key="1">
    <citation type="submission" date="2023-02" db="EMBL/GenBank/DDBJ databases">
        <title>Genome sequence of Hyphococcus flavus.</title>
        <authorList>
            <person name="Rong J.-C."/>
            <person name="Zhao Q."/>
            <person name="Yi M."/>
            <person name="Wu J.-Y."/>
        </authorList>
    </citation>
    <scope>NUCLEOTIDE SEQUENCE</scope>
    <source>
        <strain evidence="7">MCCC 1K03223</strain>
    </source>
</reference>
<keyword evidence="3" id="KW-0479">Metal-binding</keyword>
<comment type="similarity">
    <text evidence="5">Belongs to the alpha-IPM synthase/homocitrate synthase family.</text>
</comment>
<comment type="similarity">
    <text evidence="1">Belongs to the HMG-CoA lyase family.</text>
</comment>
<dbReference type="InterPro" id="IPR000891">
    <property type="entry name" value="PYR_CT"/>
</dbReference>
<keyword evidence="4 7" id="KW-0456">Lyase</keyword>
<evidence type="ECO:0000256" key="1">
    <source>
        <dbReference type="ARBA" id="ARBA00009405"/>
    </source>
</evidence>
<dbReference type="NCBIfam" id="NF004283">
    <property type="entry name" value="PRK05692.1"/>
    <property type="match status" value="1"/>
</dbReference>
<evidence type="ECO:0000313" key="8">
    <source>
        <dbReference type="Proteomes" id="UP001214043"/>
    </source>
</evidence>
<dbReference type="PROSITE" id="PS50991">
    <property type="entry name" value="PYR_CT"/>
    <property type="match status" value="1"/>
</dbReference>
<proteinExistence type="inferred from homology"/>
<dbReference type="Gene3D" id="3.20.20.70">
    <property type="entry name" value="Aldolase class I"/>
    <property type="match status" value="1"/>
</dbReference>
<sequence length="308" mass="32951">MPDNVVIREVGLRDGLQIIKEFMPTEHKIGWCQREYDAGIREMEVCSFVPVKYIPQFSDADELVAFALTLSELTPSALAPNLKGVARGMDLGVPKITCIVSASDSFNHANVKRPTEESLEEFRRIASVRDGRKGKERTKLIGGVSCTFGCTIEGRVAVASVMHVVEELLSAGADEIALADTVGYGDPALVRNVFSEVAKAAGDIPMSAHFHNTRGTGLANVVAALECGVRIFDSSIAGLGGCPNSPGATGNIATEDLAFMLEAMGFDTGVDPQGLIEVRQYVKRALPNIPMFGHIGDVGLPKSFRQSV</sequence>
<name>A0AAE9ZC41_9PROT</name>
<dbReference type="PROSITE" id="PS00815">
    <property type="entry name" value="AIPM_HOMOCIT_SYNTH_1"/>
    <property type="match status" value="1"/>
</dbReference>
<dbReference type="InterPro" id="IPR013785">
    <property type="entry name" value="Aldolase_TIM"/>
</dbReference>
<protein>
    <submittedName>
        <fullName evidence="7">Hydroxymethylglutaryl-CoA lyase</fullName>
    </submittedName>
</protein>
<evidence type="ECO:0000313" key="7">
    <source>
        <dbReference type="EMBL" id="WDI30112.1"/>
    </source>
</evidence>
<dbReference type="InterPro" id="IPR002034">
    <property type="entry name" value="AIPM/Hcit_synth_CS"/>
</dbReference>
<evidence type="ECO:0000256" key="3">
    <source>
        <dbReference type="ARBA" id="ARBA00022723"/>
    </source>
</evidence>
<dbReference type="CDD" id="cd07938">
    <property type="entry name" value="DRE_TIM_HMGL"/>
    <property type="match status" value="1"/>
</dbReference>
<evidence type="ECO:0000256" key="2">
    <source>
        <dbReference type="ARBA" id="ARBA00022679"/>
    </source>
</evidence>
<feature type="domain" description="Pyruvate carboxyltransferase" evidence="6">
    <location>
        <begin position="5"/>
        <end position="276"/>
    </location>
</feature>
<dbReference type="GO" id="GO:0046912">
    <property type="term" value="F:acyltransferase activity, acyl groups converted into alkyl on transfer"/>
    <property type="evidence" value="ECO:0007669"/>
    <property type="project" value="InterPro"/>
</dbReference>
<dbReference type="InterPro" id="IPR043594">
    <property type="entry name" value="HMGL"/>
</dbReference>
<evidence type="ECO:0000256" key="5">
    <source>
        <dbReference type="RuleBase" id="RU003523"/>
    </source>
</evidence>
<dbReference type="GO" id="GO:0006552">
    <property type="term" value="P:L-leucine catabolic process"/>
    <property type="evidence" value="ECO:0007669"/>
    <property type="project" value="TreeGrafter"/>
</dbReference>
<dbReference type="GO" id="GO:0046951">
    <property type="term" value="P:ketone body biosynthetic process"/>
    <property type="evidence" value="ECO:0007669"/>
    <property type="project" value="TreeGrafter"/>
</dbReference>
<dbReference type="SUPFAM" id="SSF51569">
    <property type="entry name" value="Aldolase"/>
    <property type="match status" value="1"/>
</dbReference>
<dbReference type="KEGG" id="hfl:PUV54_09090"/>